<reference evidence="2" key="1">
    <citation type="submission" date="2016-04" db="EMBL/GenBank/DDBJ databases">
        <authorList>
            <person name="Chen L."/>
            <person name="Zhuang W."/>
            <person name="Wang G."/>
        </authorList>
    </citation>
    <scope>NUCLEOTIDE SEQUENCE [LARGE SCALE GENOMIC DNA]</scope>
    <source>
        <strain evidence="2">208</strain>
    </source>
</reference>
<dbReference type="PROSITE" id="PS51257">
    <property type="entry name" value="PROKAR_LIPOPROTEIN"/>
    <property type="match status" value="1"/>
</dbReference>
<dbReference type="Proteomes" id="UP000192276">
    <property type="component" value="Unassembled WGS sequence"/>
</dbReference>
<comment type="caution">
    <text evidence="1">The sequence shown here is derived from an EMBL/GenBank/DDBJ whole genome shotgun (WGS) entry which is preliminary data.</text>
</comment>
<protein>
    <submittedName>
        <fullName evidence="1">Uncharacterized protein</fullName>
    </submittedName>
</protein>
<organism evidence="1 2">
    <name type="scientific">Niastella populi</name>
    <dbReference type="NCBI Taxonomy" id="550983"/>
    <lineage>
        <taxon>Bacteria</taxon>
        <taxon>Pseudomonadati</taxon>
        <taxon>Bacteroidota</taxon>
        <taxon>Chitinophagia</taxon>
        <taxon>Chitinophagales</taxon>
        <taxon>Chitinophagaceae</taxon>
        <taxon>Niastella</taxon>
    </lineage>
</organism>
<sequence>MKRGISFALQAAGMGLACLATTLKQPVHASGALTAACDTAYYYNEQGVELYCAPEGSGTFVIRTCKKKEEIYYDWDKVSKAIKKDTFDVIEVKSISFEEAKKVEALICNGYVEDSLVKNNVVRILDRNLIRKIFAKIPDSGTNTDSLNDFREYGGTIFKDKPFSFHVGGIGNPCDSGVAVEFREEGIAYYHSHPSGERKVGDCYYIQGPSLKDQEALMKGKKQNKKKKVDAKGYVFGMNKRSHLIYIFDKDGIKATLPFFWFLCCSVNK</sequence>
<keyword evidence="2" id="KW-1185">Reference proteome</keyword>
<evidence type="ECO:0000313" key="1">
    <source>
        <dbReference type="EMBL" id="OQP63043.1"/>
    </source>
</evidence>
<dbReference type="OrthoDB" id="2972467at2"/>
<name>A0A1V9FXH9_9BACT</name>
<dbReference type="EMBL" id="LWBP01000112">
    <property type="protein sequence ID" value="OQP63043.1"/>
    <property type="molecule type" value="Genomic_DNA"/>
</dbReference>
<proteinExistence type="predicted"/>
<evidence type="ECO:0000313" key="2">
    <source>
        <dbReference type="Proteomes" id="UP000192276"/>
    </source>
</evidence>
<dbReference type="RefSeq" id="WP_081163927.1">
    <property type="nucleotide sequence ID" value="NZ_LWBP01000112.1"/>
</dbReference>
<accession>A0A1V9FXH9</accession>
<gene>
    <name evidence="1" type="ORF">A4R26_17865</name>
</gene>
<dbReference type="AlphaFoldDB" id="A0A1V9FXH9"/>